<dbReference type="OrthoDB" id="2326088at2"/>
<dbReference type="InterPro" id="IPR009097">
    <property type="entry name" value="Cyclic_Pdiesterase"/>
</dbReference>
<proteinExistence type="predicted"/>
<protein>
    <recommendedName>
        <fullName evidence="3">Mutarotase</fullName>
    </recommendedName>
</protein>
<gene>
    <name evidence="1" type="ORF">SAMN05660236_5631</name>
</gene>
<name>A0A1T5MKJ0_9BACT</name>
<evidence type="ECO:0000313" key="1">
    <source>
        <dbReference type="EMBL" id="SKC88583.1"/>
    </source>
</evidence>
<evidence type="ECO:0000313" key="2">
    <source>
        <dbReference type="Proteomes" id="UP000190961"/>
    </source>
</evidence>
<dbReference type="EMBL" id="FUZU01000005">
    <property type="protein sequence ID" value="SKC88583.1"/>
    <property type="molecule type" value="Genomic_DNA"/>
</dbReference>
<dbReference type="SUPFAM" id="SSF55144">
    <property type="entry name" value="LigT-like"/>
    <property type="match status" value="1"/>
</dbReference>
<dbReference type="Proteomes" id="UP000190961">
    <property type="component" value="Unassembled WGS sequence"/>
</dbReference>
<reference evidence="1 2" key="1">
    <citation type="submission" date="2017-02" db="EMBL/GenBank/DDBJ databases">
        <authorList>
            <person name="Peterson S.W."/>
        </authorList>
    </citation>
    <scope>NUCLEOTIDE SEQUENCE [LARGE SCALE GENOMIC DNA]</scope>
    <source>
        <strain evidence="1 2">DSM 25262</strain>
    </source>
</reference>
<dbReference type="STRING" id="688867.SAMN05660236_5631"/>
<sequence>MNLTEHYDKLYTHAIQEIRSDRYQLDNLIDSPADDRYGMTLLIRPNDTIKNNIQTLLNDLRAIEPDQYYYPNSDIHVTVMSIISCYSGFQTANIPVAEYIAVINQSIQSQKSIIIEFKGVTASPSCVMIQGFLPDDTLHNIRDSLRMNFRSSTLEQTIDKRYTIQTAHCTITRFRKSFTNTQGYIDTMEKYRYFAFGTLKTNTLELVYNDWYHRQHSSKALHRFTLNGNP</sequence>
<evidence type="ECO:0008006" key="3">
    <source>
        <dbReference type="Google" id="ProtNLM"/>
    </source>
</evidence>
<dbReference type="Gene3D" id="3.90.1140.10">
    <property type="entry name" value="Cyclic phosphodiesterase"/>
    <property type="match status" value="1"/>
</dbReference>
<keyword evidence="2" id="KW-1185">Reference proteome</keyword>
<accession>A0A1T5MKJ0</accession>
<organism evidence="1 2">
    <name type="scientific">Ohtaekwangia koreensis</name>
    <dbReference type="NCBI Taxonomy" id="688867"/>
    <lineage>
        <taxon>Bacteria</taxon>
        <taxon>Pseudomonadati</taxon>
        <taxon>Bacteroidota</taxon>
        <taxon>Cytophagia</taxon>
        <taxon>Cytophagales</taxon>
        <taxon>Fulvivirgaceae</taxon>
        <taxon>Ohtaekwangia</taxon>
    </lineage>
</organism>
<dbReference type="RefSeq" id="WP_079690129.1">
    <property type="nucleotide sequence ID" value="NZ_FUZU01000005.1"/>
</dbReference>
<dbReference type="AlphaFoldDB" id="A0A1T5MKJ0"/>